<dbReference type="EMBL" id="CAJHNH020002069">
    <property type="protein sequence ID" value="CAG5125484.1"/>
    <property type="molecule type" value="Genomic_DNA"/>
</dbReference>
<comment type="caution">
    <text evidence="7">The sequence shown here is derived from an EMBL/GenBank/DDBJ whole genome shotgun (WGS) entry which is preliminary data.</text>
</comment>
<evidence type="ECO:0000256" key="1">
    <source>
        <dbReference type="ARBA" id="ARBA00004389"/>
    </source>
</evidence>
<reference evidence="7" key="1">
    <citation type="submission" date="2021-04" db="EMBL/GenBank/DDBJ databases">
        <authorList>
            <consortium name="Molecular Ecology Group"/>
        </authorList>
    </citation>
    <scope>NUCLEOTIDE SEQUENCE</scope>
</reference>
<evidence type="ECO:0000256" key="2">
    <source>
        <dbReference type="ARBA" id="ARBA00022692"/>
    </source>
</evidence>
<sequence length="69" mass="8017">FLELRNQGLWLVEFYAPWCGYCKKLEPVYKEVATVLQQLQSPVQVAKLDCTKYSQVANEFSIRGFPTIM</sequence>
<dbReference type="Proteomes" id="UP000678393">
    <property type="component" value="Unassembled WGS sequence"/>
</dbReference>
<evidence type="ECO:0000313" key="8">
    <source>
        <dbReference type="Proteomes" id="UP000678393"/>
    </source>
</evidence>
<keyword evidence="3" id="KW-1133">Transmembrane helix</keyword>
<comment type="function">
    <text evidence="5">Probable disulfide isomerase, which participates in the folding of proteins containing disulfide bonds. May act as a dithiol oxidase. Acts as a regulator of endoplasmic reticulum-mitochondria contact sites via its ability to regulate redox signals.</text>
</comment>
<dbReference type="PROSITE" id="PS51352">
    <property type="entry name" value="THIOREDOXIN_2"/>
    <property type="match status" value="1"/>
</dbReference>
<dbReference type="PANTHER" id="PTHR46426">
    <property type="entry name" value="PROTEIN DISULFIDE-ISOMERASE TMX3"/>
    <property type="match status" value="1"/>
</dbReference>
<dbReference type="GO" id="GO:0005789">
    <property type="term" value="C:endoplasmic reticulum membrane"/>
    <property type="evidence" value="ECO:0007669"/>
    <property type="project" value="UniProtKB-SubCell"/>
</dbReference>
<keyword evidence="4" id="KW-0472">Membrane</keyword>
<evidence type="ECO:0000259" key="6">
    <source>
        <dbReference type="PROSITE" id="PS51352"/>
    </source>
</evidence>
<evidence type="ECO:0000313" key="7">
    <source>
        <dbReference type="EMBL" id="CAG5125484.1"/>
    </source>
</evidence>
<dbReference type="PANTHER" id="PTHR46426:SF1">
    <property type="entry name" value="PROTEIN DISULFIDE-ISOMERASE TMX3"/>
    <property type="match status" value="1"/>
</dbReference>
<organism evidence="7 8">
    <name type="scientific">Candidula unifasciata</name>
    <dbReference type="NCBI Taxonomy" id="100452"/>
    <lineage>
        <taxon>Eukaryota</taxon>
        <taxon>Metazoa</taxon>
        <taxon>Spiralia</taxon>
        <taxon>Lophotrochozoa</taxon>
        <taxon>Mollusca</taxon>
        <taxon>Gastropoda</taxon>
        <taxon>Heterobranchia</taxon>
        <taxon>Euthyneura</taxon>
        <taxon>Panpulmonata</taxon>
        <taxon>Eupulmonata</taxon>
        <taxon>Stylommatophora</taxon>
        <taxon>Helicina</taxon>
        <taxon>Helicoidea</taxon>
        <taxon>Geomitridae</taxon>
        <taxon>Candidula</taxon>
    </lineage>
</organism>
<keyword evidence="8" id="KW-1185">Reference proteome</keyword>
<evidence type="ECO:0000256" key="4">
    <source>
        <dbReference type="ARBA" id="ARBA00023136"/>
    </source>
</evidence>
<dbReference type="SUPFAM" id="SSF52833">
    <property type="entry name" value="Thioredoxin-like"/>
    <property type="match status" value="1"/>
</dbReference>
<name>A0A8S3Z7H8_9EUPU</name>
<comment type="subcellular location">
    <subcellularLocation>
        <location evidence="1">Endoplasmic reticulum membrane</location>
        <topology evidence="1">Single-pass membrane protein</topology>
    </subcellularLocation>
</comment>
<feature type="domain" description="Thioredoxin" evidence="6">
    <location>
        <begin position="1"/>
        <end position="69"/>
    </location>
</feature>
<dbReference type="OrthoDB" id="74910at2759"/>
<proteinExistence type="predicted"/>
<dbReference type="InterPro" id="IPR017937">
    <property type="entry name" value="Thioredoxin_CS"/>
</dbReference>
<dbReference type="InterPro" id="IPR052250">
    <property type="entry name" value="PDI_TMX3"/>
</dbReference>
<accession>A0A8S3Z7H8</accession>
<protein>
    <recommendedName>
        <fullName evidence="6">Thioredoxin domain-containing protein</fullName>
    </recommendedName>
</protein>
<dbReference type="AlphaFoldDB" id="A0A8S3Z7H8"/>
<dbReference type="Gene3D" id="3.40.30.10">
    <property type="entry name" value="Glutaredoxin"/>
    <property type="match status" value="1"/>
</dbReference>
<dbReference type="PRINTS" id="PR00421">
    <property type="entry name" value="THIOREDOXIN"/>
</dbReference>
<dbReference type="InterPro" id="IPR036249">
    <property type="entry name" value="Thioredoxin-like_sf"/>
</dbReference>
<feature type="non-terminal residue" evidence="7">
    <location>
        <position position="69"/>
    </location>
</feature>
<feature type="non-terminal residue" evidence="7">
    <location>
        <position position="1"/>
    </location>
</feature>
<gene>
    <name evidence="7" type="ORF">CUNI_LOCUS11042</name>
</gene>
<dbReference type="PROSITE" id="PS00194">
    <property type="entry name" value="THIOREDOXIN_1"/>
    <property type="match status" value="1"/>
</dbReference>
<evidence type="ECO:0000256" key="5">
    <source>
        <dbReference type="ARBA" id="ARBA00045246"/>
    </source>
</evidence>
<evidence type="ECO:0000256" key="3">
    <source>
        <dbReference type="ARBA" id="ARBA00022989"/>
    </source>
</evidence>
<dbReference type="Pfam" id="PF00085">
    <property type="entry name" value="Thioredoxin"/>
    <property type="match status" value="1"/>
</dbReference>
<keyword evidence="2" id="KW-0812">Transmembrane</keyword>
<dbReference type="InterPro" id="IPR013766">
    <property type="entry name" value="Thioredoxin_domain"/>
</dbReference>